<comment type="caution">
    <text evidence="1">The sequence shown here is derived from an EMBL/GenBank/DDBJ whole genome shotgun (WGS) entry which is preliminary data.</text>
</comment>
<evidence type="ECO:0000313" key="1">
    <source>
        <dbReference type="EMBL" id="KAI0061454.1"/>
    </source>
</evidence>
<gene>
    <name evidence="1" type="ORF">BV25DRAFT_758091</name>
</gene>
<dbReference type="EMBL" id="MU277212">
    <property type="protein sequence ID" value="KAI0061454.1"/>
    <property type="molecule type" value="Genomic_DNA"/>
</dbReference>
<proteinExistence type="predicted"/>
<keyword evidence="2" id="KW-1185">Reference proteome</keyword>
<name>A0ACB8SYH6_9AGAM</name>
<reference evidence="1" key="2">
    <citation type="journal article" date="2022" name="New Phytol.">
        <title>Evolutionary transition to the ectomycorrhizal habit in the genomes of a hyperdiverse lineage of mushroom-forming fungi.</title>
        <authorList>
            <person name="Looney B."/>
            <person name="Miyauchi S."/>
            <person name="Morin E."/>
            <person name="Drula E."/>
            <person name="Courty P.E."/>
            <person name="Kohler A."/>
            <person name="Kuo A."/>
            <person name="LaButti K."/>
            <person name="Pangilinan J."/>
            <person name="Lipzen A."/>
            <person name="Riley R."/>
            <person name="Andreopoulos W."/>
            <person name="He G."/>
            <person name="Johnson J."/>
            <person name="Nolan M."/>
            <person name="Tritt A."/>
            <person name="Barry K.W."/>
            <person name="Grigoriev I.V."/>
            <person name="Nagy L.G."/>
            <person name="Hibbett D."/>
            <person name="Henrissat B."/>
            <person name="Matheny P.B."/>
            <person name="Labbe J."/>
            <person name="Martin F.M."/>
        </authorList>
    </citation>
    <scope>NUCLEOTIDE SEQUENCE</scope>
    <source>
        <strain evidence="1">HHB10654</strain>
    </source>
</reference>
<accession>A0ACB8SYH6</accession>
<protein>
    <submittedName>
        <fullName evidence="1">Uncharacterized protein</fullName>
    </submittedName>
</protein>
<sequence length="134" mass="15289">MSNTEKQKSVFSRIRDPWRPRFTLPAVPHDLPTRRLLFYGYAVPDEWLQEYALKHEHLLQAQPQPFRRTHLNLVNFAVRLLVSQTGIRTLTWEWALPPKVLPPDVVVGIDNESGAGRQAPADHGLATAYVVGRS</sequence>
<reference evidence="1" key="1">
    <citation type="submission" date="2021-03" db="EMBL/GenBank/DDBJ databases">
        <authorList>
            <consortium name="DOE Joint Genome Institute"/>
            <person name="Ahrendt S."/>
            <person name="Looney B.P."/>
            <person name="Miyauchi S."/>
            <person name="Morin E."/>
            <person name="Drula E."/>
            <person name="Courty P.E."/>
            <person name="Chicoki N."/>
            <person name="Fauchery L."/>
            <person name="Kohler A."/>
            <person name="Kuo A."/>
            <person name="Labutti K."/>
            <person name="Pangilinan J."/>
            <person name="Lipzen A."/>
            <person name="Riley R."/>
            <person name="Andreopoulos W."/>
            <person name="He G."/>
            <person name="Johnson J."/>
            <person name="Barry K.W."/>
            <person name="Grigoriev I.V."/>
            <person name="Nagy L."/>
            <person name="Hibbett D."/>
            <person name="Henrissat B."/>
            <person name="Matheny P.B."/>
            <person name="Labbe J."/>
            <person name="Martin F."/>
        </authorList>
    </citation>
    <scope>NUCLEOTIDE SEQUENCE</scope>
    <source>
        <strain evidence="1">HHB10654</strain>
    </source>
</reference>
<evidence type="ECO:0000313" key="2">
    <source>
        <dbReference type="Proteomes" id="UP000814140"/>
    </source>
</evidence>
<dbReference type="Proteomes" id="UP000814140">
    <property type="component" value="Unassembled WGS sequence"/>
</dbReference>
<organism evidence="1 2">
    <name type="scientific">Artomyces pyxidatus</name>
    <dbReference type="NCBI Taxonomy" id="48021"/>
    <lineage>
        <taxon>Eukaryota</taxon>
        <taxon>Fungi</taxon>
        <taxon>Dikarya</taxon>
        <taxon>Basidiomycota</taxon>
        <taxon>Agaricomycotina</taxon>
        <taxon>Agaricomycetes</taxon>
        <taxon>Russulales</taxon>
        <taxon>Auriscalpiaceae</taxon>
        <taxon>Artomyces</taxon>
    </lineage>
</organism>